<sequence length="239" mass="26691">ITFPLLIIPIAFSIEDTEIGHKCLSSSKAFTSNYNQSRALVVIDLIFNNGSHDGFRKASYTWLDDPEEWAYGLALCRGDVSPDDCMTCVNNAAITLINTHCPDNRTAIIWRDYCFFKYSDVEFFGQIDTDNRLSSMNDKTWNLINSKEAAINWLGSLTQTAVQSPKFFASGPTSLNDYEGCVTLYGVVQCTRDLSADDCKTCLDLAVTDISKCCALKEGARVVYGSCNVRYETYNFLTN</sequence>
<feature type="domain" description="Gnk2-homologous" evidence="6">
    <location>
        <begin position="127"/>
        <end position="236"/>
    </location>
</feature>
<evidence type="ECO:0000256" key="2">
    <source>
        <dbReference type="ARBA" id="ARBA00022525"/>
    </source>
</evidence>
<comment type="caution">
    <text evidence="7">The sequence shown here is derived from an EMBL/GenBank/DDBJ whole genome shotgun (WGS) entry which is preliminary data.</text>
</comment>
<reference evidence="7" key="1">
    <citation type="submission" date="2020-07" db="EMBL/GenBank/DDBJ databases">
        <title>Ethylene signaling mediates host invasion by parasitic plants.</title>
        <authorList>
            <person name="Yoshida S."/>
        </authorList>
    </citation>
    <scope>NUCLEOTIDE SEQUENCE</scope>
    <source>
        <strain evidence="7">Okayama</strain>
    </source>
</reference>
<dbReference type="PANTHER" id="PTHR32411">
    <property type="entry name" value="CYSTEINE-RICH REPEAT SECRETORY PROTEIN 38-RELATED"/>
    <property type="match status" value="1"/>
</dbReference>
<evidence type="ECO:0000313" key="8">
    <source>
        <dbReference type="Proteomes" id="UP000653305"/>
    </source>
</evidence>
<proteinExistence type="inferred from homology"/>
<evidence type="ECO:0000256" key="5">
    <source>
        <dbReference type="ARBA" id="ARBA00038515"/>
    </source>
</evidence>
<dbReference type="AlphaFoldDB" id="A0A830D9C4"/>
<dbReference type="Proteomes" id="UP000653305">
    <property type="component" value="Unassembled WGS sequence"/>
</dbReference>
<evidence type="ECO:0000256" key="1">
    <source>
        <dbReference type="ARBA" id="ARBA00004613"/>
    </source>
</evidence>
<dbReference type="InterPro" id="IPR050581">
    <property type="entry name" value="CRR_secretory_protein"/>
</dbReference>
<keyword evidence="8" id="KW-1185">Reference proteome</keyword>
<dbReference type="Pfam" id="PF01657">
    <property type="entry name" value="Stress-antifung"/>
    <property type="match status" value="2"/>
</dbReference>
<evidence type="ECO:0000313" key="7">
    <source>
        <dbReference type="EMBL" id="GFQ03736.1"/>
    </source>
</evidence>
<dbReference type="InterPro" id="IPR038408">
    <property type="entry name" value="GNK2_sf"/>
</dbReference>
<dbReference type="EMBL" id="BMAC01000861">
    <property type="protein sequence ID" value="GFQ03736.1"/>
    <property type="molecule type" value="Genomic_DNA"/>
</dbReference>
<name>A0A830D9C4_9LAMI</name>
<comment type="subcellular location">
    <subcellularLocation>
        <location evidence="1">Secreted</location>
    </subcellularLocation>
</comment>
<dbReference type="CDD" id="cd23509">
    <property type="entry name" value="Gnk2-like"/>
    <property type="match status" value="2"/>
</dbReference>
<gene>
    <name evidence="7" type="ORF">PHJA_002517400</name>
</gene>
<feature type="non-terminal residue" evidence="7">
    <location>
        <position position="1"/>
    </location>
</feature>
<dbReference type="GO" id="GO:0005576">
    <property type="term" value="C:extracellular region"/>
    <property type="evidence" value="ECO:0007669"/>
    <property type="project" value="UniProtKB-SubCell"/>
</dbReference>
<protein>
    <submittedName>
        <fullName evidence="7">Cysteine-rich repeat secretory protein 38</fullName>
    </submittedName>
</protein>
<evidence type="ECO:0000256" key="4">
    <source>
        <dbReference type="ARBA" id="ARBA00022737"/>
    </source>
</evidence>
<evidence type="ECO:0000256" key="3">
    <source>
        <dbReference type="ARBA" id="ARBA00022729"/>
    </source>
</evidence>
<dbReference type="PANTHER" id="PTHR32411:SF43">
    <property type="entry name" value="CYSTEINE-RICH REPEAT SECRETORY PROTEIN 38"/>
    <property type="match status" value="1"/>
</dbReference>
<dbReference type="InterPro" id="IPR002902">
    <property type="entry name" value="GNK2"/>
</dbReference>
<dbReference type="Gene3D" id="3.30.430.20">
    <property type="entry name" value="Gnk2 domain, C-X8-C-X2-C motif"/>
    <property type="match status" value="2"/>
</dbReference>
<evidence type="ECO:0000259" key="6">
    <source>
        <dbReference type="PROSITE" id="PS51473"/>
    </source>
</evidence>
<comment type="similarity">
    <text evidence="5">Belongs to the cysteine-rich repeat secretory protein family.</text>
</comment>
<accession>A0A830D9C4</accession>
<keyword evidence="3" id="KW-0732">Signal</keyword>
<keyword evidence="2" id="KW-0964">Secreted</keyword>
<organism evidence="7 8">
    <name type="scientific">Phtheirospermum japonicum</name>
    <dbReference type="NCBI Taxonomy" id="374723"/>
    <lineage>
        <taxon>Eukaryota</taxon>
        <taxon>Viridiplantae</taxon>
        <taxon>Streptophyta</taxon>
        <taxon>Embryophyta</taxon>
        <taxon>Tracheophyta</taxon>
        <taxon>Spermatophyta</taxon>
        <taxon>Magnoliopsida</taxon>
        <taxon>eudicotyledons</taxon>
        <taxon>Gunneridae</taxon>
        <taxon>Pentapetalae</taxon>
        <taxon>asterids</taxon>
        <taxon>lamiids</taxon>
        <taxon>Lamiales</taxon>
        <taxon>Orobanchaceae</taxon>
        <taxon>Orobanchaceae incertae sedis</taxon>
        <taxon>Phtheirospermum</taxon>
    </lineage>
</organism>
<feature type="domain" description="Gnk2-homologous" evidence="6">
    <location>
        <begin position="16"/>
        <end position="123"/>
    </location>
</feature>
<keyword evidence="4" id="KW-0677">Repeat</keyword>
<dbReference type="OrthoDB" id="911609at2759"/>
<dbReference type="PROSITE" id="PS51473">
    <property type="entry name" value="GNK2"/>
    <property type="match status" value="2"/>
</dbReference>